<dbReference type="HOGENOM" id="CLU_2310699_0_0_1"/>
<dbReference type="Gramene" id="OPUNC05G14130.1">
    <property type="protein sequence ID" value="OPUNC05G14130.1"/>
    <property type="gene ID" value="OPUNC05G14130"/>
</dbReference>
<evidence type="ECO:0000256" key="1">
    <source>
        <dbReference type="SAM" id="MobiDB-lite"/>
    </source>
</evidence>
<organism evidence="2">
    <name type="scientific">Oryza punctata</name>
    <name type="common">Red rice</name>
    <dbReference type="NCBI Taxonomy" id="4537"/>
    <lineage>
        <taxon>Eukaryota</taxon>
        <taxon>Viridiplantae</taxon>
        <taxon>Streptophyta</taxon>
        <taxon>Embryophyta</taxon>
        <taxon>Tracheophyta</taxon>
        <taxon>Spermatophyta</taxon>
        <taxon>Magnoliopsida</taxon>
        <taxon>Liliopsida</taxon>
        <taxon>Poales</taxon>
        <taxon>Poaceae</taxon>
        <taxon>BOP clade</taxon>
        <taxon>Oryzoideae</taxon>
        <taxon>Oryzeae</taxon>
        <taxon>Oryzinae</taxon>
        <taxon>Oryza</taxon>
    </lineage>
</organism>
<sequence>MMNVAFITVSGELVLSAFDKILAGCTAKQLLALAPNLLESGLLKWSAPATLPPTKPSVAPPKRERGRERKGEEKSPDMWVPPGESSSQPRHLATLTNTAL</sequence>
<evidence type="ECO:0000313" key="3">
    <source>
        <dbReference type="Proteomes" id="UP000026962"/>
    </source>
</evidence>
<dbReference type="Proteomes" id="UP000026962">
    <property type="component" value="Chromosome 5"/>
</dbReference>
<keyword evidence="3" id="KW-1185">Reference proteome</keyword>
<evidence type="ECO:0000313" key="2">
    <source>
        <dbReference type="EnsemblPlants" id="OPUNC05G14130.1"/>
    </source>
</evidence>
<reference evidence="2" key="1">
    <citation type="submission" date="2015-04" db="UniProtKB">
        <authorList>
            <consortium name="EnsemblPlants"/>
        </authorList>
    </citation>
    <scope>IDENTIFICATION</scope>
</reference>
<dbReference type="STRING" id="4537.A0A0E0L2E2"/>
<accession>A0A0E0L2E2</accession>
<proteinExistence type="predicted"/>
<feature type="compositionally biased region" description="Pro residues" evidence="1">
    <location>
        <begin position="50"/>
        <end position="59"/>
    </location>
</feature>
<dbReference type="EnsemblPlants" id="OPUNC05G14130.1">
    <property type="protein sequence ID" value="OPUNC05G14130.1"/>
    <property type="gene ID" value="OPUNC05G14130"/>
</dbReference>
<dbReference type="AlphaFoldDB" id="A0A0E0L2E2"/>
<feature type="compositionally biased region" description="Polar residues" evidence="1">
    <location>
        <begin position="84"/>
        <end position="100"/>
    </location>
</feature>
<name>A0A0E0L2E2_ORYPU</name>
<reference evidence="2" key="2">
    <citation type="submission" date="2018-05" db="EMBL/GenBank/DDBJ databases">
        <title>OpunRS2 (Oryza punctata Reference Sequence Version 2).</title>
        <authorList>
            <person name="Zhang J."/>
            <person name="Kudrna D."/>
            <person name="Lee S."/>
            <person name="Talag J."/>
            <person name="Welchert J."/>
            <person name="Wing R.A."/>
        </authorList>
    </citation>
    <scope>NUCLEOTIDE SEQUENCE [LARGE SCALE GENOMIC DNA]</scope>
</reference>
<feature type="region of interest" description="Disordered" evidence="1">
    <location>
        <begin position="47"/>
        <end position="100"/>
    </location>
</feature>
<protein>
    <submittedName>
        <fullName evidence="2">Uncharacterized protein</fullName>
    </submittedName>
</protein>
<feature type="compositionally biased region" description="Basic and acidic residues" evidence="1">
    <location>
        <begin position="61"/>
        <end position="76"/>
    </location>
</feature>